<dbReference type="KEGG" id="vg:54997126"/>
<protein>
    <submittedName>
        <fullName evidence="1">Uncharacterized protein</fullName>
    </submittedName>
</protein>
<dbReference type="Proteomes" id="UP000257501">
    <property type="component" value="Segment"/>
</dbReference>
<accession>A0A345AW64</accession>
<dbReference type="RefSeq" id="YP_009806268.1">
    <property type="nucleotide sequence ID" value="NC_048015.1"/>
</dbReference>
<evidence type="ECO:0000313" key="2">
    <source>
        <dbReference type="Proteomes" id="UP000257501"/>
    </source>
</evidence>
<evidence type="ECO:0000313" key="1">
    <source>
        <dbReference type="EMBL" id="AXF41147.1"/>
    </source>
</evidence>
<dbReference type="EMBL" id="MH512890">
    <property type="protein sequence ID" value="AXF41147.1"/>
    <property type="molecule type" value="Genomic_DNA"/>
</dbReference>
<sequence>MNKIYATCLIGAVAWCAASVEACSPRLDGGETYCPPIDEVFLPKEEMKGELDVYDINHWAAIQGMFIRNQRREQIEENATHPTDAIDKALLDFWNDDGV</sequence>
<dbReference type="GeneID" id="54997126"/>
<name>A0A345AW64_9CAUD</name>
<proteinExistence type="predicted"/>
<organism evidence="1 2">
    <name type="scientific">Cyanophage S-TIM4</name>
    <dbReference type="NCBI Taxonomy" id="1048189"/>
    <lineage>
        <taxon>Viruses</taxon>
        <taxon>Duplodnaviria</taxon>
        <taxon>Heunggongvirae</taxon>
        <taxon>Uroviricota</taxon>
        <taxon>Caudoviricetes</taxon>
        <taxon>Pantevenvirales</taxon>
        <taxon>Kyanoviridae</taxon>
        <taxon>Thaumasvirus</taxon>
        <taxon>Thaumasvirus stim4</taxon>
    </lineage>
</organism>
<reference evidence="1 2" key="1">
    <citation type="journal article" date="2011" name="Nature">
        <title>Genomic island variability facilitates Prochlorococcus-virus coexistence.</title>
        <authorList>
            <person name="Avrani S."/>
            <person name="Wurtzel O."/>
            <person name="Sharon I."/>
            <person name="Sorek R."/>
            <person name="Lindell D."/>
        </authorList>
    </citation>
    <scope>NUCLEOTIDE SEQUENCE [LARGE SCALE GENOMIC DNA]</scope>
</reference>
<gene>
    <name evidence="1" type="primary">ORF_11</name>
    <name evidence="1" type="ORF">S-TIM4_ORF_11</name>
</gene>
<keyword evidence="2" id="KW-1185">Reference proteome</keyword>